<evidence type="ECO:0000256" key="1">
    <source>
        <dbReference type="ARBA" id="ARBA00004123"/>
    </source>
</evidence>
<dbReference type="InterPro" id="IPR036236">
    <property type="entry name" value="Znf_C2H2_sf"/>
</dbReference>
<feature type="compositionally biased region" description="Basic and acidic residues" evidence="10">
    <location>
        <begin position="658"/>
        <end position="672"/>
    </location>
</feature>
<feature type="domain" description="C2H2-type" evidence="11">
    <location>
        <begin position="369"/>
        <end position="399"/>
    </location>
</feature>
<feature type="domain" description="C2H2-type" evidence="11">
    <location>
        <begin position="216"/>
        <end position="246"/>
    </location>
</feature>
<sequence length="964" mass="108407">MACFVTIDSGSQRGSQEMEDGAIYSIAEKSANCNVSTEQRMPHEYDVNTSRATLVASAIDATATAASAAQPFEASVSLMRRGEEQQAIVTTTASVTLLCDNTLATATTTIATSTSTAVPGVKCELIANGDCANSVPLADRSNDVLINCNPDLQQTAASVDLSTANESTGVESYNNAGDNSTSVEQQDKMSNDRGNEIADYGDGFIRMTRLETKSAYSCHIEGCEQRFDSKHHVYRHIRVKHKKEIIFVNENGEEEKLESRKVVKFQRKYTCDFPGCKWVFTRSNHIFRHQAKAHPGFKSGTIEKTVVCDFDGCGQSFTSVSSMQKHKRNVHIQKEVQKSNGPQMEGMHLRSSSKKLLYTFSEIEIEKSYVCDFEGCEQRFARRDSLNKHFRKVHTPKPSEPPPEPPPAANESNENGNSTLTEQDISASDGTSASAQEINANSTKSKKKSRQPFVCDQENCQKSFSKYAQLLKHKIQSHNFEKVPRKPRSESVNGTSLHAPPPKDPIERPFVCTYENCDWSFKRSYHLERHMETHQRKTKPVEEVVKILKEQPNESQSDEQQTQQRQQNEKETPDYNMKKNEWQSRLRQNKPTTIKYVETIALAVEKDRFKDPDLDRPFQCDFPGCGKKFKKSSQLDSHYFTHSGPSNDQLKRTPPKKRPYDELDGDRIKFEDGYEGEGEENGECNEKPKAKRRRKREEERGAYVCDVEGCEKKFSRNCELTRHKLNHVDVWPFVCEHPGCGRKFKRKDIYRNHQKTHNKPLDADGKPKSKPRKKPKPSLPVVLNPACNTDVWNATGAWTDPNLNPAAAVSISIINVTLPSQTPSAPALPHSTATTHTFPQSISHQVQNWTQSQGRPTVVQQNWGHPINVNLTPITSPQSWPSVVTRPSVVQATWANAVRQPEPQNQIVTNPTVLETLGLRPSGLATQWITVASNQQDAALSQCRYTTNHDPVPGHPDQREGWTL</sequence>
<keyword evidence="4 9" id="KW-0863">Zinc-finger</keyword>
<dbReference type="InterPro" id="IPR051061">
    <property type="entry name" value="Zinc_finger_trans_reg"/>
</dbReference>
<dbReference type="Gene3D" id="3.30.160.60">
    <property type="entry name" value="Classic Zinc Finger"/>
    <property type="match status" value="7"/>
</dbReference>
<evidence type="ECO:0000256" key="4">
    <source>
        <dbReference type="ARBA" id="ARBA00022771"/>
    </source>
</evidence>
<feature type="region of interest" description="Disordered" evidence="10">
    <location>
        <begin position="630"/>
        <end position="698"/>
    </location>
</feature>
<dbReference type="SUPFAM" id="SSF57667">
    <property type="entry name" value="beta-beta-alpha zinc fingers"/>
    <property type="match status" value="7"/>
</dbReference>
<dbReference type="GO" id="GO:0008270">
    <property type="term" value="F:zinc ion binding"/>
    <property type="evidence" value="ECO:0007669"/>
    <property type="project" value="UniProtKB-KW"/>
</dbReference>
<evidence type="ECO:0000256" key="6">
    <source>
        <dbReference type="ARBA" id="ARBA00023015"/>
    </source>
</evidence>
<feature type="domain" description="C2H2-type" evidence="11">
    <location>
        <begin position="510"/>
        <end position="539"/>
    </location>
</feature>
<keyword evidence="8" id="KW-0539">Nucleus</keyword>
<evidence type="ECO:0000256" key="8">
    <source>
        <dbReference type="ARBA" id="ARBA00023242"/>
    </source>
</evidence>
<evidence type="ECO:0000313" key="12">
    <source>
        <dbReference type="EMBL" id="RWS09415.1"/>
    </source>
</evidence>
<gene>
    <name evidence="12" type="ORF">B4U79_10407</name>
</gene>
<organism evidence="12 13">
    <name type="scientific">Dinothrombium tinctorium</name>
    <dbReference type="NCBI Taxonomy" id="1965070"/>
    <lineage>
        <taxon>Eukaryota</taxon>
        <taxon>Metazoa</taxon>
        <taxon>Ecdysozoa</taxon>
        <taxon>Arthropoda</taxon>
        <taxon>Chelicerata</taxon>
        <taxon>Arachnida</taxon>
        <taxon>Acari</taxon>
        <taxon>Acariformes</taxon>
        <taxon>Trombidiformes</taxon>
        <taxon>Prostigmata</taxon>
        <taxon>Anystina</taxon>
        <taxon>Parasitengona</taxon>
        <taxon>Trombidioidea</taxon>
        <taxon>Trombidiidae</taxon>
        <taxon>Dinothrombium</taxon>
    </lineage>
</organism>
<dbReference type="AlphaFoldDB" id="A0A3S3NUH6"/>
<dbReference type="EMBL" id="NCKU01002513">
    <property type="protein sequence ID" value="RWS09415.1"/>
    <property type="molecule type" value="Genomic_DNA"/>
</dbReference>
<reference evidence="12 13" key="1">
    <citation type="journal article" date="2018" name="Gigascience">
        <title>Genomes of trombidid mites reveal novel predicted allergens and laterally-transferred genes associated with secondary metabolism.</title>
        <authorList>
            <person name="Dong X."/>
            <person name="Chaisiri K."/>
            <person name="Xia D."/>
            <person name="Armstrong S.D."/>
            <person name="Fang Y."/>
            <person name="Donnelly M.J."/>
            <person name="Kadowaki T."/>
            <person name="McGarry J.W."/>
            <person name="Darby A.C."/>
            <person name="Makepeace B.L."/>
        </authorList>
    </citation>
    <scope>NUCLEOTIDE SEQUENCE [LARGE SCALE GENOMIC DNA]</scope>
    <source>
        <strain evidence="12">UoL-WK</strain>
    </source>
</reference>
<feature type="region of interest" description="Disordered" evidence="10">
    <location>
        <begin position="747"/>
        <end position="782"/>
    </location>
</feature>
<dbReference type="STRING" id="1965070.A0A3S3NUH6"/>
<feature type="compositionally biased region" description="Polar residues" evidence="10">
    <location>
        <begin position="168"/>
        <end position="184"/>
    </location>
</feature>
<feature type="region of interest" description="Disordered" evidence="10">
    <location>
        <begin position="392"/>
        <end position="452"/>
    </location>
</feature>
<feature type="compositionally biased region" description="Basic and acidic residues" evidence="10">
    <location>
        <begin position="479"/>
        <end position="489"/>
    </location>
</feature>
<keyword evidence="6" id="KW-0805">Transcription regulation</keyword>
<keyword evidence="13" id="KW-1185">Reference proteome</keyword>
<accession>A0A3S3NUH6</accession>
<evidence type="ECO:0000256" key="9">
    <source>
        <dbReference type="PROSITE-ProRule" id="PRU00042"/>
    </source>
</evidence>
<dbReference type="PANTHER" id="PTHR46179">
    <property type="entry name" value="ZINC FINGER PROTEIN"/>
    <property type="match status" value="1"/>
</dbReference>
<keyword evidence="3" id="KW-0677">Repeat</keyword>
<dbReference type="FunFam" id="3.30.160.60:FF:000125">
    <property type="entry name" value="Putative zinc finger protein 143"/>
    <property type="match status" value="2"/>
</dbReference>
<feature type="region of interest" description="Disordered" evidence="10">
    <location>
        <begin position="550"/>
        <end position="587"/>
    </location>
</feature>
<keyword evidence="5" id="KW-0862">Zinc</keyword>
<dbReference type="SMART" id="SM00355">
    <property type="entry name" value="ZnF_C2H2"/>
    <property type="match status" value="9"/>
</dbReference>
<protein>
    <submittedName>
        <fullName evidence="12">Zinc finger protein-like protein</fullName>
    </submittedName>
</protein>
<dbReference type="GO" id="GO:0006357">
    <property type="term" value="P:regulation of transcription by RNA polymerase II"/>
    <property type="evidence" value="ECO:0007669"/>
    <property type="project" value="TreeGrafter"/>
</dbReference>
<evidence type="ECO:0000256" key="10">
    <source>
        <dbReference type="SAM" id="MobiDB-lite"/>
    </source>
</evidence>
<dbReference type="PROSITE" id="PS50157">
    <property type="entry name" value="ZINC_FINGER_C2H2_2"/>
    <property type="match status" value="9"/>
</dbReference>
<feature type="compositionally biased region" description="Basic and acidic residues" evidence="10">
    <location>
        <begin position="567"/>
        <end position="584"/>
    </location>
</feature>
<feature type="region of interest" description="Disordered" evidence="10">
    <location>
        <begin position="168"/>
        <end position="193"/>
    </location>
</feature>
<feature type="domain" description="C2H2-type" evidence="11">
    <location>
        <begin position="733"/>
        <end position="762"/>
    </location>
</feature>
<evidence type="ECO:0000256" key="7">
    <source>
        <dbReference type="ARBA" id="ARBA00023163"/>
    </source>
</evidence>
<name>A0A3S3NUH6_9ACAR</name>
<feature type="compositionally biased region" description="Pro residues" evidence="10">
    <location>
        <begin position="398"/>
        <end position="408"/>
    </location>
</feature>
<feature type="domain" description="C2H2-type" evidence="11">
    <location>
        <begin position="618"/>
        <end position="647"/>
    </location>
</feature>
<feature type="domain" description="C2H2-type" evidence="11">
    <location>
        <begin position="703"/>
        <end position="732"/>
    </location>
</feature>
<evidence type="ECO:0000256" key="5">
    <source>
        <dbReference type="ARBA" id="ARBA00022833"/>
    </source>
</evidence>
<feature type="compositionally biased region" description="Polar residues" evidence="10">
    <location>
        <begin position="416"/>
        <end position="443"/>
    </location>
</feature>
<dbReference type="GO" id="GO:0005634">
    <property type="term" value="C:nucleus"/>
    <property type="evidence" value="ECO:0007669"/>
    <property type="project" value="UniProtKB-SubCell"/>
</dbReference>
<feature type="domain" description="C2H2-type" evidence="11">
    <location>
        <begin position="453"/>
        <end position="483"/>
    </location>
</feature>
<feature type="region of interest" description="Disordered" evidence="10">
    <location>
        <begin position="478"/>
        <end position="503"/>
    </location>
</feature>
<feature type="domain" description="C2H2-type" evidence="11">
    <location>
        <begin position="269"/>
        <end position="299"/>
    </location>
</feature>
<feature type="domain" description="C2H2-type" evidence="11">
    <location>
        <begin position="306"/>
        <end position="336"/>
    </location>
</feature>
<dbReference type="Proteomes" id="UP000285301">
    <property type="component" value="Unassembled WGS sequence"/>
</dbReference>
<evidence type="ECO:0000313" key="13">
    <source>
        <dbReference type="Proteomes" id="UP000285301"/>
    </source>
</evidence>
<evidence type="ECO:0000259" key="11">
    <source>
        <dbReference type="PROSITE" id="PS50157"/>
    </source>
</evidence>
<evidence type="ECO:0000256" key="3">
    <source>
        <dbReference type="ARBA" id="ARBA00022737"/>
    </source>
</evidence>
<dbReference type="PROSITE" id="PS00028">
    <property type="entry name" value="ZINC_FINGER_C2H2_1"/>
    <property type="match status" value="9"/>
</dbReference>
<dbReference type="PANTHER" id="PTHR46179:SF13">
    <property type="entry name" value="C2H2-TYPE DOMAIN-CONTAINING PROTEIN"/>
    <property type="match status" value="1"/>
</dbReference>
<feature type="compositionally biased region" description="Basic residues" evidence="10">
    <location>
        <begin position="747"/>
        <end position="758"/>
    </location>
</feature>
<feature type="compositionally biased region" description="Low complexity" evidence="10">
    <location>
        <begin position="553"/>
        <end position="566"/>
    </location>
</feature>
<comment type="caution">
    <text evidence="12">The sequence shown here is derived from an EMBL/GenBank/DDBJ whole genome shotgun (WGS) entry which is preliminary data.</text>
</comment>
<keyword evidence="2" id="KW-0479">Metal-binding</keyword>
<evidence type="ECO:0000256" key="2">
    <source>
        <dbReference type="ARBA" id="ARBA00022723"/>
    </source>
</evidence>
<dbReference type="OrthoDB" id="2687452at2759"/>
<comment type="subcellular location">
    <subcellularLocation>
        <location evidence="1">Nucleus</location>
    </subcellularLocation>
</comment>
<dbReference type="Pfam" id="PF00096">
    <property type="entry name" value="zf-C2H2"/>
    <property type="match status" value="4"/>
</dbReference>
<dbReference type="InterPro" id="IPR013087">
    <property type="entry name" value="Znf_C2H2_type"/>
</dbReference>
<feature type="compositionally biased region" description="Acidic residues" evidence="10">
    <location>
        <begin position="673"/>
        <end position="683"/>
    </location>
</feature>
<keyword evidence="7" id="KW-0804">Transcription</keyword>
<proteinExistence type="predicted"/>